<dbReference type="PROSITE" id="PS01186">
    <property type="entry name" value="EGF_2"/>
    <property type="match status" value="1"/>
</dbReference>
<keyword evidence="2" id="KW-0812">Transmembrane</keyword>
<feature type="disulfide bond" evidence="1">
    <location>
        <begin position="36"/>
        <end position="45"/>
    </location>
</feature>
<dbReference type="Proteomes" id="UP000694425">
    <property type="component" value="Unplaced"/>
</dbReference>
<keyword evidence="2" id="KW-0472">Membrane</keyword>
<organism evidence="4 5">
    <name type="scientific">Neovison vison</name>
    <name type="common">American mink</name>
    <name type="synonym">Mustela vison</name>
    <dbReference type="NCBI Taxonomy" id="452646"/>
    <lineage>
        <taxon>Eukaryota</taxon>
        <taxon>Metazoa</taxon>
        <taxon>Chordata</taxon>
        <taxon>Craniata</taxon>
        <taxon>Vertebrata</taxon>
        <taxon>Euteleostomi</taxon>
        <taxon>Mammalia</taxon>
        <taxon>Eutheria</taxon>
        <taxon>Laurasiatheria</taxon>
        <taxon>Carnivora</taxon>
        <taxon>Caniformia</taxon>
        <taxon>Musteloidea</taxon>
        <taxon>Mustelidae</taxon>
        <taxon>Mustelinae</taxon>
        <taxon>Neogale</taxon>
    </lineage>
</organism>
<dbReference type="PROSITE" id="PS00022">
    <property type="entry name" value="EGF_1"/>
    <property type="match status" value="1"/>
</dbReference>
<keyword evidence="1" id="KW-0245">EGF-like domain</keyword>
<proteinExistence type="predicted"/>
<evidence type="ECO:0000256" key="2">
    <source>
        <dbReference type="SAM" id="Phobius"/>
    </source>
</evidence>
<dbReference type="PANTHER" id="PTHR37999">
    <property type="entry name" value="MUCIN-17"/>
    <property type="match status" value="1"/>
</dbReference>
<keyword evidence="1" id="KW-1015">Disulfide bond</keyword>
<feature type="domain" description="EGF-like" evidence="3">
    <location>
        <begin position="4"/>
        <end position="46"/>
    </location>
</feature>
<reference evidence="4" key="2">
    <citation type="submission" date="2025-09" db="UniProtKB">
        <authorList>
            <consortium name="Ensembl"/>
        </authorList>
    </citation>
    <scope>IDENTIFICATION</scope>
</reference>
<sequence>MCCEPEVCKYIWVTGALSLSGTCLNGGTWNGQACICPNGFQGDQCQTKIPICYNGGSWDGIKCVCTSLYQGPKCEEVVSNSPPQTVSAQMEMTVTVTSMEYSKDLEDRDSEKFQNFSAIFTKEVSLGIVCYDLEGCSRTSFSLLRAGSIVVEHEVLLKTNFTPEYKEVFSKGRHTGAWRPVTTTPPCPAEECQERAGKDYAAYFFLAYKEEKPYCITRCMPGFNSSLDCNFGKCQLERSGPRCFCLTTDTHWYSGETCEFSTQKSLVYGLVGAAGAVLLLVLGVLSIFMFRSKRELRRQKSRVSQLYMWHEEDGRPTPGTFRNIGFDINEDRDDSVHLDSIYSHFQASLDHIDSETQVRRSPPAVLRPRVLSYHGGPLRKAKSCLRFARPGDI</sequence>
<keyword evidence="5" id="KW-1185">Reference proteome</keyword>
<dbReference type="InterPro" id="IPR000742">
    <property type="entry name" value="EGF"/>
</dbReference>
<dbReference type="SUPFAM" id="SSF57196">
    <property type="entry name" value="EGF/Laminin"/>
    <property type="match status" value="1"/>
</dbReference>
<dbReference type="AlphaFoldDB" id="A0A8C7ABE7"/>
<evidence type="ECO:0000313" key="5">
    <source>
        <dbReference type="Proteomes" id="UP000694425"/>
    </source>
</evidence>
<dbReference type="PROSITE" id="PS50026">
    <property type="entry name" value="EGF_3"/>
    <property type="match status" value="1"/>
</dbReference>
<dbReference type="PANTHER" id="PTHR37999:SF2">
    <property type="entry name" value="MUCIN-17"/>
    <property type="match status" value="1"/>
</dbReference>
<evidence type="ECO:0000313" key="4">
    <source>
        <dbReference type="Ensembl" id="ENSNVIP00000002115.1"/>
    </source>
</evidence>
<evidence type="ECO:0000256" key="1">
    <source>
        <dbReference type="PROSITE-ProRule" id="PRU00076"/>
    </source>
</evidence>
<dbReference type="Gene3D" id="2.10.25.10">
    <property type="entry name" value="Laminin"/>
    <property type="match status" value="1"/>
</dbReference>
<name>A0A8C7ABE7_NEOVI</name>
<dbReference type="GeneTree" id="ENSGT00940000154419"/>
<dbReference type="InterPro" id="IPR053311">
    <property type="entry name" value="Mucosal_Integrity_Assoc"/>
</dbReference>
<reference evidence="4" key="1">
    <citation type="submission" date="2025-08" db="UniProtKB">
        <authorList>
            <consortium name="Ensembl"/>
        </authorList>
    </citation>
    <scope>IDENTIFICATION</scope>
</reference>
<feature type="transmembrane region" description="Helical" evidence="2">
    <location>
        <begin position="266"/>
        <end position="290"/>
    </location>
</feature>
<keyword evidence="2" id="KW-1133">Transmembrane helix</keyword>
<accession>A0A8C7ABE7</accession>
<protein>
    <recommendedName>
        <fullName evidence="3">EGF-like domain-containing protein</fullName>
    </recommendedName>
</protein>
<dbReference type="Ensembl" id="ENSNVIT00000002464.1">
    <property type="protein sequence ID" value="ENSNVIP00000002115.1"/>
    <property type="gene ID" value="ENSNVIG00000001716.1"/>
</dbReference>
<comment type="caution">
    <text evidence="1">Lacks conserved residue(s) required for the propagation of feature annotation.</text>
</comment>
<evidence type="ECO:0000259" key="3">
    <source>
        <dbReference type="PROSITE" id="PS50026"/>
    </source>
</evidence>